<comment type="caution">
    <text evidence="17">The sequence shown here is derived from an EMBL/GenBank/DDBJ whole genome shotgun (WGS) entry which is preliminary data.</text>
</comment>
<dbReference type="PANTHER" id="PTHR43156">
    <property type="entry name" value="STAGE II SPORULATION PROTEIN E-RELATED"/>
    <property type="match status" value="1"/>
</dbReference>
<keyword evidence="10 13" id="KW-1133">Transmembrane helix</keyword>
<feature type="domain" description="PPM-type phosphatase" evidence="16">
    <location>
        <begin position="545"/>
        <end position="763"/>
    </location>
</feature>
<comment type="subcellular location">
    <subcellularLocation>
        <location evidence="1">Cell membrane</location>
        <topology evidence="1">Multi-pass membrane protein</topology>
    </subcellularLocation>
</comment>
<evidence type="ECO:0000256" key="7">
    <source>
        <dbReference type="ARBA" id="ARBA00022777"/>
    </source>
</evidence>
<protein>
    <submittedName>
        <fullName evidence="17">SpoIIE family protein phosphatase</fullName>
    </submittedName>
</protein>
<dbReference type="Proteomes" id="UP001597261">
    <property type="component" value="Unassembled WGS sequence"/>
</dbReference>
<dbReference type="Pfam" id="PF08448">
    <property type="entry name" value="PAS_4"/>
    <property type="match status" value="1"/>
</dbReference>
<evidence type="ECO:0000256" key="4">
    <source>
        <dbReference type="ARBA" id="ARBA00022679"/>
    </source>
</evidence>
<evidence type="ECO:0000256" key="6">
    <source>
        <dbReference type="ARBA" id="ARBA00022741"/>
    </source>
</evidence>
<keyword evidence="9" id="KW-0067">ATP-binding</keyword>
<dbReference type="PANTHER" id="PTHR43156:SF2">
    <property type="entry name" value="STAGE II SPORULATION PROTEIN E"/>
    <property type="match status" value="1"/>
</dbReference>
<dbReference type="InterPro" id="IPR029151">
    <property type="entry name" value="Sensor-like_sf"/>
</dbReference>
<dbReference type="SUPFAM" id="SSF81606">
    <property type="entry name" value="PP2C-like"/>
    <property type="match status" value="1"/>
</dbReference>
<evidence type="ECO:0000256" key="5">
    <source>
        <dbReference type="ARBA" id="ARBA00022692"/>
    </source>
</evidence>
<keyword evidence="5 13" id="KW-0812">Transmembrane</keyword>
<evidence type="ECO:0000259" key="16">
    <source>
        <dbReference type="SMART" id="SM00331"/>
    </source>
</evidence>
<keyword evidence="6" id="KW-0547">Nucleotide-binding</keyword>
<evidence type="ECO:0000256" key="10">
    <source>
        <dbReference type="ARBA" id="ARBA00022989"/>
    </source>
</evidence>
<dbReference type="RefSeq" id="WP_381091143.1">
    <property type="nucleotide sequence ID" value="NZ_JBHUDX010000105.1"/>
</dbReference>
<dbReference type="InterPro" id="IPR003018">
    <property type="entry name" value="GAF"/>
</dbReference>
<evidence type="ECO:0000256" key="9">
    <source>
        <dbReference type="ARBA" id="ARBA00022840"/>
    </source>
</evidence>
<dbReference type="InterPro" id="IPR035965">
    <property type="entry name" value="PAS-like_dom_sf"/>
</dbReference>
<dbReference type="InterPro" id="IPR003594">
    <property type="entry name" value="HATPase_dom"/>
</dbReference>
<dbReference type="Pfam" id="PF01590">
    <property type="entry name" value="GAF"/>
    <property type="match status" value="1"/>
</dbReference>
<dbReference type="InterPro" id="IPR029016">
    <property type="entry name" value="GAF-like_dom_sf"/>
</dbReference>
<accession>A0ABW4J1S6</accession>
<dbReference type="SMART" id="SM00331">
    <property type="entry name" value="PP2C_SIG"/>
    <property type="match status" value="1"/>
</dbReference>
<evidence type="ECO:0000259" key="15">
    <source>
        <dbReference type="SMART" id="SM00091"/>
    </source>
</evidence>
<dbReference type="SUPFAM" id="SSF103190">
    <property type="entry name" value="Sensory domain-like"/>
    <property type="match status" value="1"/>
</dbReference>
<dbReference type="Gene3D" id="3.60.40.10">
    <property type="entry name" value="PPM-type phosphatase domain"/>
    <property type="match status" value="1"/>
</dbReference>
<evidence type="ECO:0000256" key="11">
    <source>
        <dbReference type="ARBA" id="ARBA00023012"/>
    </source>
</evidence>
<feature type="transmembrane region" description="Helical" evidence="13">
    <location>
        <begin position="29"/>
        <end position="49"/>
    </location>
</feature>
<keyword evidence="12 13" id="KW-0472">Membrane</keyword>
<keyword evidence="18" id="KW-1185">Reference proteome</keyword>
<dbReference type="InterPro" id="IPR001932">
    <property type="entry name" value="PPM-type_phosphatase-like_dom"/>
</dbReference>
<dbReference type="InterPro" id="IPR013656">
    <property type="entry name" value="PAS_4"/>
</dbReference>
<dbReference type="Pfam" id="PF13581">
    <property type="entry name" value="HATPase_c_2"/>
    <property type="match status" value="1"/>
</dbReference>
<keyword evidence="8" id="KW-0378">Hydrolase</keyword>
<keyword evidence="11" id="KW-0902">Two-component regulatory system</keyword>
<dbReference type="InterPro" id="IPR036890">
    <property type="entry name" value="HATPase_C_sf"/>
</dbReference>
<dbReference type="InterPro" id="IPR033463">
    <property type="entry name" value="sCache_3"/>
</dbReference>
<evidence type="ECO:0000256" key="3">
    <source>
        <dbReference type="ARBA" id="ARBA00022553"/>
    </source>
</evidence>
<dbReference type="Gene3D" id="3.30.450.20">
    <property type="entry name" value="PAS domain"/>
    <property type="match status" value="2"/>
</dbReference>
<dbReference type="EMBL" id="JBHUDX010000105">
    <property type="protein sequence ID" value="MFD1662832.1"/>
    <property type="molecule type" value="Genomic_DNA"/>
</dbReference>
<sequence>MADRFVWFRSVSLRSLIGKSPRSVAGQVFVLQVALVVLLVACAVIALVLQSERDTDAEAKRRSIAVAQTFAHSPGVVAALQTSEPSKILQPLTEAGRKSAGVDFIVVMDTKGIRYTHPLPSRIGKRFVGTIGPSLQGKVYTESVHGPLGPEMQATVPIRNNDGKIVALVSAGLKVKNVTNQVDRQLPIILAAGAGALVVATGGTALVGRRLRRQTHSLAPEEMTRMYEHHDAVLHAVREGVLIIGDDGRLLLANDEARRLLELPPDVEGRHVWELSDLDPETVALLVSGREATDEVHFAGERLLAVNQRPTDREGGPKGTVVTLRDSTELQAVSGRAEVARERLKLLYDAGLGVGTTLDVIRTADELAQVAVPRFADFVTVDLADAVLHGEEPPGAATAMRRTAVYGVRDDHPLYEQGRLIRFLPSTPQARGYGTGKSELVTDLSTATGWHAQDPERTKAILEYGIHSLIAAPIRARGVVLGMANFYRSEQHDPFDEEEQSLAEELVARAAVSIDNARRYTREHALAVTLQRSLLPRALPEQSALDVGYRYIPAQSGVSGDWFDVIPLPGSRVALAVGDVVGHGLHAAATMGRLRTAVHNFSTLDLPPDELLSHLDDLVGRIDQDESTTEGAAGVVGATCLYAIYDPVTRRCAMARAGHLAPALVSPEGSVTFPDLPAGPPLGLGGMPFQTAELDLAEGTQLVLYTDGLIEDRRRDLDVGMELLRDALAGHPDRPPEESCQAVVEALLPGRPADDVALLIARTQGLPPERIADWDVPFDPAAVAGMRVVLSEKLDEWGLSELGFCMELVLSELITNAIRYGTEPIHVRLIHDRTLICEVSDGSSTSPHLRYAATTDEGGRGLFLVSQMTERWGTRYTAQGKVIWAEQALPEAAGKPALAPSWTDAALLGVHGAGPQAPA</sequence>
<evidence type="ECO:0000313" key="18">
    <source>
        <dbReference type="Proteomes" id="UP001597261"/>
    </source>
</evidence>
<keyword evidence="4" id="KW-0808">Transferase</keyword>
<dbReference type="CDD" id="cd16936">
    <property type="entry name" value="HATPase_RsbW-like"/>
    <property type="match status" value="1"/>
</dbReference>
<feature type="transmembrane region" description="Helical" evidence="13">
    <location>
        <begin position="186"/>
        <end position="207"/>
    </location>
</feature>
<organism evidence="17 18">
    <name type="scientific">Streptomyces caeni</name>
    <dbReference type="NCBI Taxonomy" id="2307231"/>
    <lineage>
        <taxon>Bacteria</taxon>
        <taxon>Bacillati</taxon>
        <taxon>Actinomycetota</taxon>
        <taxon>Actinomycetes</taxon>
        <taxon>Kitasatosporales</taxon>
        <taxon>Streptomycetaceae</taxon>
        <taxon>Streptomyces</taxon>
    </lineage>
</organism>
<evidence type="ECO:0000256" key="2">
    <source>
        <dbReference type="ARBA" id="ARBA00022475"/>
    </source>
</evidence>
<feature type="domain" description="GAF" evidence="14">
    <location>
        <begin position="349"/>
        <end position="524"/>
    </location>
</feature>
<dbReference type="InterPro" id="IPR052016">
    <property type="entry name" value="Bact_Sigma-Reg"/>
</dbReference>
<name>A0ABW4J1S6_9ACTN</name>
<evidence type="ECO:0000256" key="8">
    <source>
        <dbReference type="ARBA" id="ARBA00022801"/>
    </source>
</evidence>
<evidence type="ECO:0000256" key="13">
    <source>
        <dbReference type="SAM" id="Phobius"/>
    </source>
</evidence>
<dbReference type="Pfam" id="PF07228">
    <property type="entry name" value="SpoIIE"/>
    <property type="match status" value="1"/>
</dbReference>
<dbReference type="SMART" id="SM00065">
    <property type="entry name" value="GAF"/>
    <property type="match status" value="1"/>
</dbReference>
<evidence type="ECO:0000313" key="17">
    <source>
        <dbReference type="EMBL" id="MFD1662832.1"/>
    </source>
</evidence>
<dbReference type="Gene3D" id="3.30.450.40">
    <property type="match status" value="1"/>
</dbReference>
<keyword evidence="7" id="KW-0418">Kinase</keyword>
<keyword evidence="3" id="KW-0597">Phosphoprotein</keyword>
<dbReference type="CDD" id="cd00130">
    <property type="entry name" value="PAS"/>
    <property type="match status" value="1"/>
</dbReference>
<dbReference type="SUPFAM" id="SSF55874">
    <property type="entry name" value="ATPase domain of HSP90 chaperone/DNA topoisomerase II/histidine kinase"/>
    <property type="match status" value="1"/>
</dbReference>
<dbReference type="SUPFAM" id="SSF55785">
    <property type="entry name" value="PYP-like sensor domain (PAS domain)"/>
    <property type="match status" value="1"/>
</dbReference>
<dbReference type="InterPro" id="IPR036457">
    <property type="entry name" value="PPM-type-like_dom_sf"/>
</dbReference>
<evidence type="ECO:0000259" key="14">
    <source>
        <dbReference type="SMART" id="SM00065"/>
    </source>
</evidence>
<keyword evidence="2" id="KW-1003">Cell membrane</keyword>
<dbReference type="SMART" id="SM00091">
    <property type="entry name" value="PAS"/>
    <property type="match status" value="1"/>
</dbReference>
<dbReference type="Pfam" id="PF17203">
    <property type="entry name" value="sCache_3_2"/>
    <property type="match status" value="1"/>
</dbReference>
<gene>
    <name evidence="17" type="ORF">ACFSL4_32860</name>
</gene>
<dbReference type="SUPFAM" id="SSF55781">
    <property type="entry name" value="GAF domain-like"/>
    <property type="match status" value="1"/>
</dbReference>
<dbReference type="InterPro" id="IPR000014">
    <property type="entry name" value="PAS"/>
</dbReference>
<evidence type="ECO:0000256" key="1">
    <source>
        <dbReference type="ARBA" id="ARBA00004651"/>
    </source>
</evidence>
<dbReference type="Gene3D" id="3.30.565.10">
    <property type="entry name" value="Histidine kinase-like ATPase, C-terminal domain"/>
    <property type="match status" value="1"/>
</dbReference>
<proteinExistence type="predicted"/>
<reference evidence="18" key="1">
    <citation type="journal article" date="2019" name="Int. J. Syst. Evol. Microbiol.">
        <title>The Global Catalogue of Microorganisms (GCM) 10K type strain sequencing project: providing services to taxonomists for standard genome sequencing and annotation.</title>
        <authorList>
            <consortium name="The Broad Institute Genomics Platform"/>
            <consortium name="The Broad Institute Genome Sequencing Center for Infectious Disease"/>
            <person name="Wu L."/>
            <person name="Ma J."/>
        </authorList>
    </citation>
    <scope>NUCLEOTIDE SEQUENCE [LARGE SCALE GENOMIC DNA]</scope>
    <source>
        <strain evidence="18">CGMCC 1.12470</strain>
    </source>
</reference>
<evidence type="ECO:0000256" key="12">
    <source>
        <dbReference type="ARBA" id="ARBA00023136"/>
    </source>
</evidence>
<feature type="domain" description="PAS" evidence="15">
    <location>
        <begin position="228"/>
        <end position="295"/>
    </location>
</feature>